<evidence type="ECO:0000259" key="17">
    <source>
        <dbReference type="PROSITE" id="PS50902"/>
    </source>
</evidence>
<evidence type="ECO:0000256" key="9">
    <source>
        <dbReference type="ARBA" id="ARBA00022741"/>
    </source>
</evidence>
<dbReference type="OrthoDB" id="271553at2759"/>
<dbReference type="GO" id="GO:1904047">
    <property type="term" value="F:S-adenosyl-L-methionine binding"/>
    <property type="evidence" value="ECO:0007669"/>
    <property type="project" value="EnsemblFungi"/>
</dbReference>
<keyword evidence="9" id="KW-0547">Nucleotide-binding</keyword>
<dbReference type="FunFam" id="3.20.20.70:FF:000196">
    <property type="entry name" value="S-adenosyl-L-methionine-dependent tRNA 4-demethylwyosine synthase"/>
    <property type="match status" value="1"/>
</dbReference>
<dbReference type="InterPro" id="IPR034556">
    <property type="entry name" value="tRNA_wybutosine-synthase"/>
</dbReference>
<comment type="pathway">
    <text evidence="2">tRNA modification; wybutosine-tRNA(Phe) biosynthesis.</text>
</comment>
<dbReference type="InterPro" id="IPR007197">
    <property type="entry name" value="rSAM"/>
</dbReference>
<dbReference type="Pfam" id="PF04055">
    <property type="entry name" value="Radical_SAM"/>
    <property type="match status" value="1"/>
</dbReference>
<evidence type="ECO:0000256" key="14">
    <source>
        <dbReference type="ARBA" id="ARBA00071388"/>
    </source>
</evidence>
<dbReference type="UniPathway" id="UPA00375"/>
<comment type="cofactor">
    <cofactor evidence="1">
        <name>[4Fe-4S] cluster</name>
        <dbReference type="ChEBI" id="CHEBI:49883"/>
    </cofactor>
</comment>
<dbReference type="OMA" id="FHVNGKW"/>
<feature type="domain" description="Radical SAM core" evidence="18">
    <location>
        <begin position="450"/>
        <end position="698"/>
    </location>
</feature>
<evidence type="ECO:0000256" key="10">
    <source>
        <dbReference type="ARBA" id="ARBA00023004"/>
    </source>
</evidence>
<comment type="catalytic activity">
    <reaction evidence="13">
        <text>N(1)-methylguanosine(37) in tRNA(Phe) + pyruvate + S-adenosyl-L-methionine = 4-demethylwyosine(37) in tRNA(Phe) + 5'-deoxyadenosine + L-methionine + CO2 + H2O</text>
        <dbReference type="Rhea" id="RHEA:36347"/>
        <dbReference type="Rhea" id="RHEA-COMP:10164"/>
        <dbReference type="Rhea" id="RHEA-COMP:10165"/>
        <dbReference type="ChEBI" id="CHEBI:15361"/>
        <dbReference type="ChEBI" id="CHEBI:15377"/>
        <dbReference type="ChEBI" id="CHEBI:16526"/>
        <dbReference type="ChEBI" id="CHEBI:17319"/>
        <dbReference type="ChEBI" id="CHEBI:57844"/>
        <dbReference type="ChEBI" id="CHEBI:59789"/>
        <dbReference type="ChEBI" id="CHEBI:64315"/>
        <dbReference type="ChEBI" id="CHEBI:73542"/>
        <dbReference type="EC" id="4.1.3.44"/>
    </reaction>
</comment>
<dbReference type="EC" id="4.1.3.44" evidence="4"/>
<evidence type="ECO:0000256" key="16">
    <source>
        <dbReference type="SAM" id="MobiDB-lite"/>
    </source>
</evidence>
<dbReference type="STRING" id="1064592.G0V5D1"/>
<organism evidence="19 20">
    <name type="scientific">Naumovozyma castellii</name>
    <name type="common">Yeast</name>
    <name type="synonym">Saccharomyces castellii</name>
    <dbReference type="NCBI Taxonomy" id="27288"/>
    <lineage>
        <taxon>Eukaryota</taxon>
        <taxon>Fungi</taxon>
        <taxon>Dikarya</taxon>
        <taxon>Ascomycota</taxon>
        <taxon>Saccharomycotina</taxon>
        <taxon>Saccharomycetes</taxon>
        <taxon>Saccharomycetales</taxon>
        <taxon>Saccharomycetaceae</taxon>
        <taxon>Naumovozyma</taxon>
    </lineage>
</organism>
<evidence type="ECO:0000256" key="4">
    <source>
        <dbReference type="ARBA" id="ARBA00012821"/>
    </source>
</evidence>
<dbReference type="FunCoup" id="G0V5D1">
    <property type="interactions" value="709"/>
</dbReference>
<dbReference type="PANTHER" id="PTHR13930:SF0">
    <property type="entry name" value="S-ADENOSYL-L-METHIONINE-DEPENDENT TRNA 4-DEMETHYLWYOSINE SYNTHASE TYW1-RELATED"/>
    <property type="match status" value="1"/>
</dbReference>
<dbReference type="SUPFAM" id="SSF52218">
    <property type="entry name" value="Flavoproteins"/>
    <property type="match status" value="1"/>
</dbReference>
<evidence type="ECO:0000256" key="7">
    <source>
        <dbReference type="ARBA" id="ARBA00022694"/>
    </source>
</evidence>
<dbReference type="PROSITE" id="PS50902">
    <property type="entry name" value="FLAVODOXIN_LIKE"/>
    <property type="match status" value="1"/>
</dbReference>
<protein>
    <recommendedName>
        <fullName evidence="14">S-adenosyl-L-methionine-dependent tRNA 4-demethylwyosine synthase</fullName>
        <ecNumber evidence="4">4.1.3.44</ecNumber>
    </recommendedName>
    <alternativeName>
        <fullName evidence="15">tRNA wybutosine-synthesizing protein 1</fullName>
    </alternativeName>
</protein>
<dbReference type="PANTHER" id="PTHR13930">
    <property type="entry name" value="S-ADENOSYL-L-METHIONINE-DEPENDENT TRNA 4-DEMETHYLWYOSINE SYNTHASE"/>
    <property type="match status" value="1"/>
</dbReference>
<comment type="similarity">
    <text evidence="3">Belongs to the TYW1 family.</text>
</comment>
<dbReference type="Gene3D" id="3.20.20.70">
    <property type="entry name" value="Aldolase class I"/>
    <property type="match status" value="1"/>
</dbReference>
<dbReference type="PROSITE" id="PS51918">
    <property type="entry name" value="RADICAL_SAM"/>
    <property type="match status" value="1"/>
</dbReference>
<evidence type="ECO:0000256" key="2">
    <source>
        <dbReference type="ARBA" id="ARBA00004797"/>
    </source>
</evidence>
<keyword evidence="6" id="KW-0949">S-adenosyl-L-methionine</keyword>
<evidence type="ECO:0000259" key="18">
    <source>
        <dbReference type="PROSITE" id="PS51918"/>
    </source>
</evidence>
<keyword evidence="10" id="KW-0408">Iron</keyword>
<dbReference type="EMBL" id="HE576752">
    <property type="protein sequence ID" value="CCC66667.1"/>
    <property type="molecule type" value="Genomic_DNA"/>
</dbReference>
<keyword evidence="5" id="KW-0004">4Fe-4S</keyword>
<dbReference type="InterPro" id="IPR058240">
    <property type="entry name" value="rSAM_sf"/>
</dbReference>
<evidence type="ECO:0000256" key="15">
    <source>
        <dbReference type="ARBA" id="ARBA00077859"/>
    </source>
</evidence>
<keyword evidence="8" id="KW-0479">Metal-binding</keyword>
<evidence type="ECO:0000256" key="3">
    <source>
        <dbReference type="ARBA" id="ARBA00010115"/>
    </source>
</evidence>
<keyword evidence="12" id="KW-0456">Lyase</keyword>
<dbReference type="InterPro" id="IPR008254">
    <property type="entry name" value="Flavodoxin/NO_synth"/>
</dbReference>
<dbReference type="InParanoid" id="G0V5D1"/>
<dbReference type="AlphaFoldDB" id="G0V5D1"/>
<dbReference type="GO" id="GO:0010181">
    <property type="term" value="F:FMN binding"/>
    <property type="evidence" value="ECO:0007669"/>
    <property type="project" value="InterPro"/>
</dbReference>
<dbReference type="Proteomes" id="UP000001640">
    <property type="component" value="Chromosome 1"/>
</dbReference>
<dbReference type="Pfam" id="PF00258">
    <property type="entry name" value="Flavodoxin_1"/>
    <property type="match status" value="1"/>
</dbReference>
<proteinExistence type="inferred from homology"/>
<dbReference type="eggNOG" id="KOG1160">
    <property type="taxonomic scope" value="Eukaryota"/>
</dbReference>
<dbReference type="InterPro" id="IPR013785">
    <property type="entry name" value="Aldolase_TIM"/>
</dbReference>
<accession>G0V5D1</accession>
<dbReference type="GeneID" id="96900156"/>
<dbReference type="KEGG" id="ncs:NCAS_0A01070"/>
<evidence type="ECO:0000313" key="19">
    <source>
        <dbReference type="EMBL" id="CCC66667.1"/>
    </source>
</evidence>
<reference evidence="20" key="1">
    <citation type="journal article" date="2011" name="Proc. Natl. Acad. Sci. U.S.A.">
        <title>Evolutionary erosion of yeast sex chromosomes by mating-type switching accidents.</title>
        <authorList>
            <person name="Gordon J.L."/>
            <person name="Armisen D."/>
            <person name="Proux-Wera E."/>
            <person name="Oheigeartaigh S.S."/>
            <person name="Byrne K.P."/>
            <person name="Wolfe K.H."/>
        </authorList>
    </citation>
    <scope>NUCLEOTIDE SEQUENCE [LARGE SCALE GENOMIC DNA]</scope>
    <source>
        <strain evidence="20">ATCC 76901 / BCRC 22586 / CBS 4309 / NBRC 1992 / NRRL Y-12630</strain>
    </source>
</reference>
<evidence type="ECO:0000256" key="12">
    <source>
        <dbReference type="ARBA" id="ARBA00023239"/>
    </source>
</evidence>
<dbReference type="GO" id="GO:0046872">
    <property type="term" value="F:metal ion binding"/>
    <property type="evidence" value="ECO:0007669"/>
    <property type="project" value="UniProtKB-KW"/>
</dbReference>
<dbReference type="RefSeq" id="XP_003673058.1">
    <property type="nucleotide sequence ID" value="XM_003673010.1"/>
</dbReference>
<dbReference type="SFLD" id="SFLDF00284">
    <property type="entry name" value="tRNA_wybutosine-synthesizing"/>
    <property type="match status" value="1"/>
</dbReference>
<feature type="region of interest" description="Disordered" evidence="16">
    <location>
        <begin position="72"/>
        <end position="95"/>
    </location>
</feature>
<keyword evidence="11" id="KW-0411">Iron-sulfur</keyword>
<dbReference type="Gene3D" id="3.40.50.360">
    <property type="match status" value="1"/>
</dbReference>
<feature type="compositionally biased region" description="Polar residues" evidence="16">
    <location>
        <begin position="392"/>
        <end position="409"/>
    </location>
</feature>
<reference key="2">
    <citation type="submission" date="2011-08" db="EMBL/GenBank/DDBJ databases">
        <title>Genome sequence of Naumovozyma castellii.</title>
        <authorList>
            <person name="Gordon J.L."/>
            <person name="Armisen D."/>
            <person name="Proux-Wera E."/>
            <person name="OhEigeartaigh S.S."/>
            <person name="Byrne K.P."/>
            <person name="Wolfe K.H."/>
        </authorList>
    </citation>
    <scope>NUCLEOTIDE SEQUENCE</scope>
    <source>
        <strain>Type strain:CBS 4309</strain>
    </source>
</reference>
<evidence type="ECO:0000256" key="13">
    <source>
        <dbReference type="ARBA" id="ARBA00049466"/>
    </source>
</evidence>
<gene>
    <name evidence="19" type="primary">NCAS0A01070</name>
    <name evidence="19" type="ordered locus">NCAS_0A01070</name>
</gene>
<evidence type="ECO:0000256" key="5">
    <source>
        <dbReference type="ARBA" id="ARBA00022485"/>
    </source>
</evidence>
<dbReference type="GO" id="GO:0031591">
    <property type="term" value="P:wybutosine biosynthetic process"/>
    <property type="evidence" value="ECO:0007669"/>
    <property type="project" value="EnsemblFungi"/>
</dbReference>
<feature type="region of interest" description="Disordered" evidence="16">
    <location>
        <begin position="388"/>
        <end position="409"/>
    </location>
</feature>
<dbReference type="GO" id="GO:0102521">
    <property type="term" value="F:tRNA-4-demethylwyosine synthase activity"/>
    <property type="evidence" value="ECO:0007669"/>
    <property type="project" value="UniProtKB-EC"/>
</dbReference>
<dbReference type="InterPro" id="IPR013917">
    <property type="entry name" value="tRNA_wybutosine-synth"/>
</dbReference>
<dbReference type="GO" id="GO:0051539">
    <property type="term" value="F:4 iron, 4 sulfur cluster binding"/>
    <property type="evidence" value="ECO:0007669"/>
    <property type="project" value="UniProtKB-KW"/>
</dbReference>
<evidence type="ECO:0000313" key="20">
    <source>
        <dbReference type="Proteomes" id="UP000001640"/>
    </source>
</evidence>
<dbReference type="SFLD" id="SFLDG01071">
    <property type="entry name" value="tRNA_wybutosine-synthesizing"/>
    <property type="match status" value="1"/>
</dbReference>
<dbReference type="SFLD" id="SFLDS00029">
    <property type="entry name" value="Radical_SAM"/>
    <property type="match status" value="1"/>
</dbReference>
<evidence type="ECO:0000256" key="8">
    <source>
        <dbReference type="ARBA" id="ARBA00022723"/>
    </source>
</evidence>
<dbReference type="SUPFAM" id="SSF102114">
    <property type="entry name" value="Radical SAM enzymes"/>
    <property type="match status" value="1"/>
</dbReference>
<dbReference type="Pfam" id="PF08608">
    <property type="entry name" value="Wyosine_form"/>
    <property type="match status" value="1"/>
</dbReference>
<keyword evidence="20" id="KW-1185">Reference proteome</keyword>
<evidence type="ECO:0000256" key="11">
    <source>
        <dbReference type="ARBA" id="ARBA00023014"/>
    </source>
</evidence>
<keyword evidence="7" id="KW-0819">tRNA processing</keyword>
<evidence type="ECO:0000256" key="6">
    <source>
        <dbReference type="ARBA" id="ARBA00022691"/>
    </source>
</evidence>
<dbReference type="InterPro" id="IPR029039">
    <property type="entry name" value="Flavoprotein-like_sf"/>
</dbReference>
<name>G0V5D1_NAUCA</name>
<feature type="compositionally biased region" description="Low complexity" evidence="16">
    <location>
        <begin position="80"/>
        <end position="89"/>
    </location>
</feature>
<sequence>MSFNIVTTVGVVSSVAVYYFYFSGRFTVSLTVLIAYAIFYSESNEKHKEGNAAHPITPVKKEKKACCCSGKKEGEKKKSGSGSCCSGKKNGSGGGGCCSTKKLIDVDQNEIPQEDDSMTIDFTTAFLEKKSKKVKKVPKIFSAAKPDSVAPASPKQKEIEPTEPAQDNFIRSALTISNETMLNSQIYVFYSSLQGSGERCAKIVHETLTAMPELAHQPKLLNLDELNDIDEYFVDVPCENALYVLVVPSYDVDCPLDYFLQTLEENFNDHRIDGFPLRKLVGYCVLGLGDSESWPEKFCYQAKNTDHWIARLGGRRVFPVGEVCMKTDGVNKVTEWANLLAETLKDDEPIIYEYDETCDIEEDAGADYASDGSDDEGLADVEDLAGKEATSKKNSNSMETKQMVSKDSPTYRNLTKQGYRIVGSHSGVKICRWTKNELRGKGSCYKKSLFNIASSRCMELTPSLACSSKCVFCWRHGTNPVSKSWRWETDDPEYILENALKSHYAMIKQMRGVPGVIADRFTNAFKVGHCALSLVGEPIMYPHINRFVELLHEKEITSFLVCNAQHPEALENIGKVTQLYVSIDAPTRDELKKVDRPLYKDFWERMLQCLDILRTKQSHQRTVFRLTLVKGFNIGNISSYADLVQRGQPCFIEVKGATYSGSSDGNGNPLTMQNIPYYEECTTFVKKFTEELQRRGLNYEVAAEHAHSNCILIANTKFKIDDEWYTHIDFAKFFENLNSGKNFTYMDYMSKTPEWALFGNGGFAPGNTRVYRKDKKMKNKENLNVATENTVETSAEVSVNA</sequence>
<evidence type="ECO:0000256" key="1">
    <source>
        <dbReference type="ARBA" id="ARBA00001966"/>
    </source>
</evidence>
<feature type="domain" description="Flavodoxin-like" evidence="17">
    <location>
        <begin position="186"/>
        <end position="341"/>
    </location>
</feature>
<dbReference type="HOGENOM" id="CLU_007952_1_2_1"/>